<organism evidence="1 2">
    <name type="scientific">Haloterrigena alkaliphila</name>
    <dbReference type="NCBI Taxonomy" id="2816475"/>
    <lineage>
        <taxon>Archaea</taxon>
        <taxon>Methanobacteriati</taxon>
        <taxon>Methanobacteriota</taxon>
        <taxon>Stenosarchaea group</taxon>
        <taxon>Halobacteria</taxon>
        <taxon>Halobacteriales</taxon>
        <taxon>Natrialbaceae</taxon>
        <taxon>Haloterrigena</taxon>
    </lineage>
</organism>
<dbReference type="GeneID" id="63187275"/>
<sequence>MGGNDEEAAPLISVTKDFGETYAEVRAWAVPESDRYPDGLKYSMQYGTTDGETIVRYDNFPDHPDAAPHHKHLADETVQDVEVEGIEALFDRFKAEVRNHGEHW</sequence>
<dbReference type="AlphaFoldDB" id="A0A8A2VFN1"/>
<dbReference type="EMBL" id="CP071462">
    <property type="protein sequence ID" value="QSX00924.1"/>
    <property type="molecule type" value="Genomic_DNA"/>
</dbReference>
<accession>A0A8A2VFN1</accession>
<evidence type="ECO:0000313" key="2">
    <source>
        <dbReference type="Proteomes" id="UP000663203"/>
    </source>
</evidence>
<reference evidence="1 2" key="1">
    <citation type="submission" date="2021-03" db="EMBL/GenBank/DDBJ databases">
        <title>Haloterrigena longa sp. nov. and Haloterrigena limicola sp. nov., extremely halophilic archaea isolated from a salt lake.</title>
        <authorList>
            <person name="Henglin C."/>
        </authorList>
    </citation>
    <scope>NUCLEOTIDE SEQUENCE [LARGE SCALE GENOMIC DNA]</scope>
    <source>
        <strain evidence="1 2">KZCA68</strain>
    </source>
</reference>
<dbReference type="KEGG" id="hakz:J0X25_08180"/>
<proteinExistence type="predicted"/>
<protein>
    <submittedName>
        <fullName evidence="1">Uncharacterized protein</fullName>
    </submittedName>
</protein>
<dbReference type="Pfam" id="PF20126">
    <property type="entry name" value="TumE"/>
    <property type="match status" value="1"/>
</dbReference>
<evidence type="ECO:0000313" key="1">
    <source>
        <dbReference type="EMBL" id="QSX00924.1"/>
    </source>
</evidence>
<keyword evidence="2" id="KW-1185">Reference proteome</keyword>
<name>A0A8A2VFN1_9EURY</name>
<dbReference type="Proteomes" id="UP000663203">
    <property type="component" value="Chromosome"/>
</dbReference>
<gene>
    <name evidence="1" type="ORF">J0X25_08180</name>
</gene>
<dbReference type="RefSeq" id="WP_207290639.1">
    <property type="nucleotide sequence ID" value="NZ_CP071462.1"/>
</dbReference>
<dbReference type="InterPro" id="IPR045397">
    <property type="entry name" value="TumE-like"/>
</dbReference>